<dbReference type="HAMAP" id="MF_00412">
    <property type="entry name" value="ProA"/>
    <property type="match status" value="1"/>
</dbReference>
<keyword evidence="2 7" id="KW-0028">Amino-acid biosynthesis</keyword>
<comment type="pathway">
    <text evidence="1 7">Amino-acid biosynthesis; L-proline biosynthesis; L-glutamate 5-semialdehyde from L-glutamate: step 2/2.</text>
</comment>
<dbReference type="InterPro" id="IPR000965">
    <property type="entry name" value="GPR_dom"/>
</dbReference>
<dbReference type="EC" id="1.2.1.41" evidence="7"/>
<dbReference type="PIRSF" id="PIRSF000151">
    <property type="entry name" value="GPR"/>
    <property type="match status" value="1"/>
</dbReference>
<evidence type="ECO:0000313" key="10">
    <source>
        <dbReference type="Proteomes" id="UP001449178"/>
    </source>
</evidence>
<reference evidence="9 10" key="1">
    <citation type="submission" date="2024-03" db="EMBL/GenBank/DDBJ databases">
        <title>Complete Genome Sequence and Annotation of Ignatzschineria larvae DSM 13226.</title>
        <authorList>
            <person name="Cantrell E."/>
            <person name="Burcham Z.M."/>
        </authorList>
    </citation>
    <scope>NUCLEOTIDE SEQUENCE [LARGE SCALE GENOMIC DNA]</scope>
    <source>
        <strain evidence="9 10">DSM 13226</strain>
    </source>
</reference>
<dbReference type="Pfam" id="PF00171">
    <property type="entry name" value="Aldedh"/>
    <property type="match status" value="2"/>
</dbReference>
<dbReference type="SUPFAM" id="SSF53720">
    <property type="entry name" value="ALDH-like"/>
    <property type="match status" value="1"/>
</dbReference>
<dbReference type="Gene3D" id="3.40.605.10">
    <property type="entry name" value="Aldehyde Dehydrogenase, Chain A, domain 1"/>
    <property type="match status" value="1"/>
</dbReference>
<comment type="similarity">
    <text evidence="7">Belongs to the gamma-glutamyl phosphate reductase family.</text>
</comment>
<dbReference type="InterPro" id="IPR015590">
    <property type="entry name" value="Aldehyde_DH_dom"/>
</dbReference>
<evidence type="ECO:0000256" key="5">
    <source>
        <dbReference type="ARBA" id="ARBA00023002"/>
    </source>
</evidence>
<dbReference type="NCBIfam" id="TIGR00407">
    <property type="entry name" value="proA"/>
    <property type="match status" value="1"/>
</dbReference>
<feature type="domain" description="Aldehyde dehydrogenase" evidence="8">
    <location>
        <begin position="12"/>
        <end position="280"/>
    </location>
</feature>
<sequence>MSMIDYWNKLGQKARSAAEKLLLANSGQKNALLQALYDEIISHSAEIEAANLQDIAAAKVAQLDAAFIDRLQLTTNRIEAMAEGVKEMIALPDPVGEMTDIKVRPSGIQVGKMRVPLGVIGIIYESRPNVTIDAAALCLKSGNAAILRGGSEAFHTNQYLATLLAKALEKVGLPAEAVQVINTTDRAIVDLMITSNQYIDVIIPRGGKSLVERINAKATVPVIKHLDGICHTYVDNEADLEKAWRVVDNAKTQRYAPCNTLETLLIHEKILKPFLPEMATILVEKGVEVRACDRALTLLKEHNIPAIIATEEDWHTEYLAPIISIKVVKSMEEAIAHINHYGSHHTDVILTENYSKATYFLRAVDSACVMINASSRFCDGFEFGLGAEIGISTDKIHVRGPVGLEGLTSQKYIVLGHGEIRT</sequence>
<dbReference type="InterPro" id="IPR012134">
    <property type="entry name" value="Glu-5-SA_DH"/>
</dbReference>
<dbReference type="Gene3D" id="3.40.309.10">
    <property type="entry name" value="Aldehyde Dehydrogenase, Chain A, domain 2"/>
    <property type="match status" value="1"/>
</dbReference>
<organism evidence="9 10">
    <name type="scientific">Ignatzschineria larvae DSM 13226</name>
    <dbReference type="NCBI Taxonomy" id="1111732"/>
    <lineage>
        <taxon>Bacteria</taxon>
        <taxon>Pseudomonadati</taxon>
        <taxon>Pseudomonadota</taxon>
        <taxon>Gammaproteobacteria</taxon>
        <taxon>Cardiobacteriales</taxon>
        <taxon>Ignatzschineriaceae</taxon>
        <taxon>Ignatzschineria</taxon>
    </lineage>
</organism>
<evidence type="ECO:0000256" key="6">
    <source>
        <dbReference type="ARBA" id="ARBA00049024"/>
    </source>
</evidence>
<accession>A0ABZ3BZE8</accession>
<keyword evidence="5 7" id="KW-0560">Oxidoreductase</keyword>
<dbReference type="InterPro" id="IPR016162">
    <property type="entry name" value="Ald_DH_N"/>
</dbReference>
<proteinExistence type="inferred from homology"/>
<dbReference type="CDD" id="cd07079">
    <property type="entry name" value="ALDH_F18-19_ProA-GPR"/>
    <property type="match status" value="1"/>
</dbReference>
<dbReference type="InterPro" id="IPR016161">
    <property type="entry name" value="Ald_DH/histidinol_DH"/>
</dbReference>
<evidence type="ECO:0000256" key="7">
    <source>
        <dbReference type="HAMAP-Rule" id="MF_00412"/>
    </source>
</evidence>
<feature type="domain" description="Aldehyde dehydrogenase" evidence="8">
    <location>
        <begin position="314"/>
        <end position="377"/>
    </location>
</feature>
<dbReference type="Proteomes" id="UP001449178">
    <property type="component" value="Chromosome"/>
</dbReference>
<evidence type="ECO:0000256" key="2">
    <source>
        <dbReference type="ARBA" id="ARBA00022605"/>
    </source>
</evidence>
<dbReference type="GO" id="GO:0004350">
    <property type="term" value="F:glutamate-5-semialdehyde dehydrogenase activity"/>
    <property type="evidence" value="ECO:0007669"/>
    <property type="project" value="UniProtKB-EC"/>
</dbReference>
<dbReference type="InterPro" id="IPR016163">
    <property type="entry name" value="Ald_DH_C"/>
</dbReference>
<dbReference type="PANTHER" id="PTHR11063:SF8">
    <property type="entry name" value="DELTA-1-PYRROLINE-5-CARBOXYLATE SYNTHASE"/>
    <property type="match status" value="1"/>
</dbReference>
<dbReference type="PANTHER" id="PTHR11063">
    <property type="entry name" value="GLUTAMATE SEMIALDEHYDE DEHYDROGENASE"/>
    <property type="match status" value="1"/>
</dbReference>
<dbReference type="PROSITE" id="PS01223">
    <property type="entry name" value="PROA"/>
    <property type="match status" value="1"/>
</dbReference>
<protein>
    <recommendedName>
        <fullName evidence="7">Gamma-glutamyl phosphate reductase</fullName>
        <shortName evidence="7">GPR</shortName>
        <ecNumber evidence="7">1.2.1.41</ecNumber>
    </recommendedName>
    <alternativeName>
        <fullName evidence="7">Glutamate-5-semialdehyde dehydrogenase</fullName>
    </alternativeName>
    <alternativeName>
        <fullName evidence="7">Glutamyl-gamma-semialdehyde dehydrogenase</fullName>
        <shortName evidence="7">GSA dehydrogenase</shortName>
    </alternativeName>
</protein>
<evidence type="ECO:0000256" key="1">
    <source>
        <dbReference type="ARBA" id="ARBA00004985"/>
    </source>
</evidence>
<keyword evidence="7" id="KW-0963">Cytoplasm</keyword>
<dbReference type="RefSeq" id="WP_026879023.1">
    <property type="nucleotide sequence ID" value="NZ_AZOD01000018.1"/>
</dbReference>
<dbReference type="NCBIfam" id="NF001221">
    <property type="entry name" value="PRK00197.1"/>
    <property type="match status" value="1"/>
</dbReference>
<keyword evidence="3 7" id="KW-0641">Proline biosynthesis</keyword>
<comment type="function">
    <text evidence="7">Catalyzes the NADPH-dependent reduction of L-glutamate 5-phosphate into L-glutamate 5-semialdehyde and phosphate. The product spontaneously undergoes cyclization to form 1-pyrroline-5-carboxylate.</text>
</comment>
<evidence type="ECO:0000256" key="3">
    <source>
        <dbReference type="ARBA" id="ARBA00022650"/>
    </source>
</evidence>
<evidence type="ECO:0000259" key="8">
    <source>
        <dbReference type="Pfam" id="PF00171"/>
    </source>
</evidence>
<comment type="subcellular location">
    <subcellularLocation>
        <location evidence="7">Cytoplasm</location>
    </subcellularLocation>
</comment>
<evidence type="ECO:0000313" key="9">
    <source>
        <dbReference type="EMBL" id="WZW87170.1"/>
    </source>
</evidence>
<keyword evidence="4 7" id="KW-0521">NADP</keyword>
<comment type="catalytic activity">
    <reaction evidence="6 7">
        <text>L-glutamate 5-semialdehyde + phosphate + NADP(+) = L-glutamyl 5-phosphate + NADPH + H(+)</text>
        <dbReference type="Rhea" id="RHEA:19541"/>
        <dbReference type="ChEBI" id="CHEBI:15378"/>
        <dbReference type="ChEBI" id="CHEBI:43474"/>
        <dbReference type="ChEBI" id="CHEBI:57783"/>
        <dbReference type="ChEBI" id="CHEBI:58066"/>
        <dbReference type="ChEBI" id="CHEBI:58274"/>
        <dbReference type="ChEBI" id="CHEBI:58349"/>
        <dbReference type="EC" id="1.2.1.41"/>
    </reaction>
</comment>
<dbReference type="EMBL" id="CP150637">
    <property type="protein sequence ID" value="WZW87170.1"/>
    <property type="molecule type" value="Genomic_DNA"/>
</dbReference>
<dbReference type="InterPro" id="IPR020593">
    <property type="entry name" value="G-glutamylP_reductase_CS"/>
</dbReference>
<gene>
    <name evidence="7" type="primary">proA</name>
    <name evidence="9" type="ORF">WMO13_07235</name>
</gene>
<evidence type="ECO:0000256" key="4">
    <source>
        <dbReference type="ARBA" id="ARBA00022857"/>
    </source>
</evidence>
<keyword evidence="10" id="KW-1185">Reference proteome</keyword>
<name>A0ABZ3BZE8_9GAMM</name>